<dbReference type="STRING" id="307972.A0A2G8JIK1"/>
<organism evidence="1 2">
    <name type="scientific">Stichopus japonicus</name>
    <name type="common">Sea cucumber</name>
    <dbReference type="NCBI Taxonomy" id="307972"/>
    <lineage>
        <taxon>Eukaryota</taxon>
        <taxon>Metazoa</taxon>
        <taxon>Echinodermata</taxon>
        <taxon>Eleutherozoa</taxon>
        <taxon>Echinozoa</taxon>
        <taxon>Holothuroidea</taxon>
        <taxon>Aspidochirotacea</taxon>
        <taxon>Aspidochirotida</taxon>
        <taxon>Stichopodidae</taxon>
        <taxon>Apostichopus</taxon>
    </lineage>
</organism>
<dbReference type="OrthoDB" id="10068969at2759"/>
<reference evidence="1 2" key="1">
    <citation type="journal article" date="2017" name="PLoS Biol.">
        <title>The sea cucumber genome provides insights into morphological evolution and visceral regeneration.</title>
        <authorList>
            <person name="Zhang X."/>
            <person name="Sun L."/>
            <person name="Yuan J."/>
            <person name="Sun Y."/>
            <person name="Gao Y."/>
            <person name="Zhang L."/>
            <person name="Li S."/>
            <person name="Dai H."/>
            <person name="Hamel J.F."/>
            <person name="Liu C."/>
            <person name="Yu Y."/>
            <person name="Liu S."/>
            <person name="Lin W."/>
            <person name="Guo K."/>
            <person name="Jin S."/>
            <person name="Xu P."/>
            <person name="Storey K.B."/>
            <person name="Huan P."/>
            <person name="Zhang T."/>
            <person name="Zhou Y."/>
            <person name="Zhang J."/>
            <person name="Lin C."/>
            <person name="Li X."/>
            <person name="Xing L."/>
            <person name="Huo D."/>
            <person name="Sun M."/>
            <person name="Wang L."/>
            <person name="Mercier A."/>
            <person name="Li F."/>
            <person name="Yang H."/>
            <person name="Xiang J."/>
        </authorList>
    </citation>
    <scope>NUCLEOTIDE SEQUENCE [LARGE SCALE GENOMIC DNA]</scope>
    <source>
        <strain evidence="1">Shaxun</strain>
        <tissue evidence="1">Muscle</tissue>
    </source>
</reference>
<sequence>MLWQSQLPLVKHVTNLEVFDHDPEVKCCQVAFSSVKCSNHLEVDRLSSFSSWFKARKAIALCLWLKAMLKAKASKAFLPVRVLNVDSLFEAEIEILRIVQSYAFKEELQILRTLSSDPVQCLKKGSPLYALDPFWMKMVLFGRLRGSLGQQKMSDSPVDRVESSPPFTYCGVDCFGPWLVKGGRKELKRYGMLFTCMASRAVHLEMEEGQAKVVFAICQHRGWG</sequence>
<evidence type="ECO:0000313" key="2">
    <source>
        <dbReference type="Proteomes" id="UP000230750"/>
    </source>
</evidence>
<evidence type="ECO:0000313" key="1">
    <source>
        <dbReference type="EMBL" id="PIK35548.1"/>
    </source>
</evidence>
<accession>A0A2G8JIK1</accession>
<dbReference type="PANTHER" id="PTHR47331">
    <property type="entry name" value="PHD-TYPE DOMAIN-CONTAINING PROTEIN"/>
    <property type="match status" value="1"/>
</dbReference>
<name>A0A2G8JIK1_STIJA</name>
<dbReference type="AlphaFoldDB" id="A0A2G8JIK1"/>
<dbReference type="InterPro" id="IPR036397">
    <property type="entry name" value="RNaseH_sf"/>
</dbReference>
<keyword evidence="2" id="KW-1185">Reference proteome</keyword>
<gene>
    <name evidence="1" type="ORF">BSL78_27630</name>
</gene>
<proteinExistence type="predicted"/>
<dbReference type="PANTHER" id="PTHR47331:SF5">
    <property type="entry name" value="RIBONUCLEASE H"/>
    <property type="match status" value="1"/>
</dbReference>
<dbReference type="EMBL" id="MRZV01001875">
    <property type="protein sequence ID" value="PIK35548.1"/>
    <property type="molecule type" value="Genomic_DNA"/>
</dbReference>
<dbReference type="Proteomes" id="UP000230750">
    <property type="component" value="Unassembled WGS sequence"/>
</dbReference>
<dbReference type="Gene3D" id="3.30.420.10">
    <property type="entry name" value="Ribonuclease H-like superfamily/Ribonuclease H"/>
    <property type="match status" value="1"/>
</dbReference>
<protein>
    <submittedName>
        <fullName evidence="1">Uncharacterized protein</fullName>
    </submittedName>
</protein>
<comment type="caution">
    <text evidence="1">The sequence shown here is derived from an EMBL/GenBank/DDBJ whole genome shotgun (WGS) entry which is preliminary data.</text>
</comment>
<dbReference type="GO" id="GO:0003676">
    <property type="term" value="F:nucleic acid binding"/>
    <property type="evidence" value="ECO:0007669"/>
    <property type="project" value="InterPro"/>
</dbReference>